<dbReference type="AlphaFoldDB" id="A0A246RKX7"/>
<evidence type="ECO:0000256" key="5">
    <source>
        <dbReference type="SAM" id="MobiDB-lite"/>
    </source>
</evidence>
<dbReference type="PRINTS" id="PR00455">
    <property type="entry name" value="HTHTETR"/>
</dbReference>
<feature type="DNA-binding region" description="H-T-H motif" evidence="4">
    <location>
        <begin position="141"/>
        <end position="160"/>
    </location>
</feature>
<comment type="caution">
    <text evidence="7">The sequence shown here is derived from an EMBL/GenBank/DDBJ whole genome shotgun (WGS) entry which is preliminary data.</text>
</comment>
<dbReference type="PANTHER" id="PTHR30055">
    <property type="entry name" value="HTH-TYPE TRANSCRIPTIONAL REGULATOR RUTR"/>
    <property type="match status" value="1"/>
</dbReference>
<evidence type="ECO:0000313" key="7">
    <source>
        <dbReference type="EMBL" id="OWV06512.1"/>
    </source>
</evidence>
<dbReference type="OrthoDB" id="3617113at2"/>
<evidence type="ECO:0000259" key="6">
    <source>
        <dbReference type="PROSITE" id="PS50977"/>
    </source>
</evidence>
<dbReference type="EMBL" id="MZMV01000024">
    <property type="protein sequence ID" value="OWV06512.1"/>
    <property type="molecule type" value="Genomic_DNA"/>
</dbReference>
<dbReference type="Pfam" id="PF00440">
    <property type="entry name" value="TetR_N"/>
    <property type="match status" value="1"/>
</dbReference>
<dbReference type="PANTHER" id="PTHR30055:SF234">
    <property type="entry name" value="HTH-TYPE TRANSCRIPTIONAL REGULATOR BETI"/>
    <property type="match status" value="1"/>
</dbReference>
<organism evidence="7 8">
    <name type="scientific">Micromonospora wenchangensis</name>
    <dbReference type="NCBI Taxonomy" id="1185415"/>
    <lineage>
        <taxon>Bacteria</taxon>
        <taxon>Bacillati</taxon>
        <taxon>Actinomycetota</taxon>
        <taxon>Actinomycetes</taxon>
        <taxon>Micromonosporales</taxon>
        <taxon>Micromonosporaceae</taxon>
        <taxon>Micromonospora</taxon>
    </lineage>
</organism>
<dbReference type="InterPro" id="IPR009057">
    <property type="entry name" value="Homeodomain-like_sf"/>
</dbReference>
<name>A0A246RKX7_9ACTN</name>
<dbReference type="InterPro" id="IPR049445">
    <property type="entry name" value="TetR_SbtR-like_C"/>
</dbReference>
<dbReference type="InterPro" id="IPR036271">
    <property type="entry name" value="Tet_transcr_reg_TetR-rel_C_sf"/>
</dbReference>
<dbReference type="SUPFAM" id="SSF46689">
    <property type="entry name" value="Homeodomain-like"/>
    <property type="match status" value="1"/>
</dbReference>
<dbReference type="Gene3D" id="1.10.357.10">
    <property type="entry name" value="Tetracycline Repressor, domain 2"/>
    <property type="match status" value="1"/>
</dbReference>
<feature type="domain" description="HTH tetR-type" evidence="6">
    <location>
        <begin position="119"/>
        <end position="178"/>
    </location>
</feature>
<evidence type="ECO:0000256" key="3">
    <source>
        <dbReference type="ARBA" id="ARBA00023163"/>
    </source>
</evidence>
<keyword evidence="2 4" id="KW-0238">DNA-binding</keyword>
<dbReference type="InterPro" id="IPR050109">
    <property type="entry name" value="HTH-type_TetR-like_transc_reg"/>
</dbReference>
<evidence type="ECO:0000256" key="4">
    <source>
        <dbReference type="PROSITE-ProRule" id="PRU00335"/>
    </source>
</evidence>
<gene>
    <name evidence="7" type="ORF">B5D80_15820</name>
</gene>
<evidence type="ECO:0000256" key="2">
    <source>
        <dbReference type="ARBA" id="ARBA00023125"/>
    </source>
</evidence>
<dbReference type="GO" id="GO:0000976">
    <property type="term" value="F:transcription cis-regulatory region binding"/>
    <property type="evidence" value="ECO:0007669"/>
    <property type="project" value="TreeGrafter"/>
</dbReference>
<dbReference type="SUPFAM" id="SSF48498">
    <property type="entry name" value="Tetracyclin repressor-like, C-terminal domain"/>
    <property type="match status" value="1"/>
</dbReference>
<dbReference type="PROSITE" id="PS50977">
    <property type="entry name" value="HTH_TETR_2"/>
    <property type="match status" value="1"/>
</dbReference>
<evidence type="ECO:0000313" key="8">
    <source>
        <dbReference type="Proteomes" id="UP000197174"/>
    </source>
</evidence>
<protein>
    <recommendedName>
        <fullName evidence="6">HTH tetR-type domain-containing protein</fullName>
    </recommendedName>
</protein>
<sequence>MRSGGPSVTTSETNRRFLRLPTGRRAGPVRVAVVTPRPARRGPPTRTRAVTPPHRTPGGDVPPTSPGGDVPPTGPDGDAPQTGPDRDARPTRPDHDPGPTGPSGGAPPANPRPLRADALRNRQRLLDTAVRAFSRQGPEVTLESIARDAGVGIGTLYRHFPTREALVEAAYRSELAKLCAAADDLLARLPPAEATRAWMDRFVDYLATKQGMADALRLVIAAGTNPYAQSRDLLVAALTRLLAAGVAAGTIRPDVDPGDVLAGLGGMSLAAQGPEQRDLAGRLLDLLMAGLSRH</sequence>
<evidence type="ECO:0000256" key="1">
    <source>
        <dbReference type="ARBA" id="ARBA00023015"/>
    </source>
</evidence>
<dbReference type="Pfam" id="PF21597">
    <property type="entry name" value="TetR_C_43"/>
    <property type="match status" value="1"/>
</dbReference>
<dbReference type="InterPro" id="IPR001647">
    <property type="entry name" value="HTH_TetR"/>
</dbReference>
<accession>A0A246RKX7</accession>
<keyword evidence="1" id="KW-0805">Transcription regulation</keyword>
<feature type="compositionally biased region" description="Low complexity" evidence="5">
    <location>
        <begin position="23"/>
        <end position="78"/>
    </location>
</feature>
<feature type="compositionally biased region" description="Polar residues" evidence="5">
    <location>
        <begin position="1"/>
        <end position="12"/>
    </location>
</feature>
<feature type="region of interest" description="Disordered" evidence="5">
    <location>
        <begin position="1"/>
        <end position="114"/>
    </location>
</feature>
<proteinExistence type="predicted"/>
<dbReference type="Proteomes" id="UP000197174">
    <property type="component" value="Unassembled WGS sequence"/>
</dbReference>
<feature type="compositionally biased region" description="Basic and acidic residues" evidence="5">
    <location>
        <begin position="84"/>
        <end position="97"/>
    </location>
</feature>
<keyword evidence="8" id="KW-1185">Reference proteome</keyword>
<keyword evidence="3" id="KW-0804">Transcription</keyword>
<dbReference type="GO" id="GO:0003700">
    <property type="term" value="F:DNA-binding transcription factor activity"/>
    <property type="evidence" value="ECO:0007669"/>
    <property type="project" value="TreeGrafter"/>
</dbReference>
<reference evidence="7 8" key="1">
    <citation type="submission" date="2017-03" db="EMBL/GenBank/DDBJ databases">
        <title>Whole genome sequence of Micromonospora wenchangensis, isolated from mangrove soil.</title>
        <authorList>
            <person name="Yang H."/>
        </authorList>
    </citation>
    <scope>NUCLEOTIDE SEQUENCE [LARGE SCALE GENOMIC DNA]</scope>
    <source>
        <strain evidence="7 8">CCTCC AA 2012002</strain>
    </source>
</reference>